<dbReference type="GO" id="GO:0005737">
    <property type="term" value="C:cytoplasm"/>
    <property type="evidence" value="ECO:0007669"/>
    <property type="project" value="TreeGrafter"/>
</dbReference>
<gene>
    <name evidence="9" type="ORF">WA026_009002</name>
</gene>
<dbReference type="Pfam" id="PF20811">
    <property type="entry name" value="PARG_cat_N"/>
    <property type="match status" value="1"/>
</dbReference>
<dbReference type="InterPro" id="IPR007724">
    <property type="entry name" value="Poly_GlycHdrlase"/>
</dbReference>
<dbReference type="PANTHER" id="PTHR12837">
    <property type="entry name" value="POLY ADP-RIBOSE GLYCOHYDROLASE"/>
    <property type="match status" value="1"/>
</dbReference>
<dbReference type="PANTHER" id="PTHR12837:SF15">
    <property type="entry name" value="POLY(ADP-RIBOSE) GLYCOHYDROLASE"/>
    <property type="match status" value="1"/>
</dbReference>
<dbReference type="Proteomes" id="UP001431783">
    <property type="component" value="Unassembled WGS sequence"/>
</dbReference>
<dbReference type="GO" id="GO:0006282">
    <property type="term" value="P:regulation of DNA repair"/>
    <property type="evidence" value="ECO:0007669"/>
    <property type="project" value="InterPro"/>
</dbReference>
<proteinExistence type="inferred from homology"/>
<feature type="domain" description="PARG catalytic Macro" evidence="7">
    <location>
        <begin position="260"/>
        <end position="460"/>
    </location>
</feature>
<evidence type="ECO:0000313" key="10">
    <source>
        <dbReference type="Proteomes" id="UP001431783"/>
    </source>
</evidence>
<feature type="binding site" evidence="5">
    <location>
        <position position="294"/>
    </location>
    <ligand>
        <name>substrate</name>
    </ligand>
</feature>
<keyword evidence="3" id="KW-0378">Hydrolase</keyword>
<evidence type="ECO:0000313" key="9">
    <source>
        <dbReference type="EMBL" id="KAK9884772.1"/>
    </source>
</evidence>
<dbReference type="GO" id="GO:0004649">
    <property type="term" value="F:poly(ADP-ribose) glycohydrolase activity"/>
    <property type="evidence" value="ECO:0007669"/>
    <property type="project" value="UniProtKB-EC"/>
</dbReference>
<keyword evidence="10" id="KW-1185">Reference proteome</keyword>
<feature type="active site" evidence="4">
    <location>
        <position position="310"/>
    </location>
</feature>
<dbReference type="GO" id="GO:0005975">
    <property type="term" value="P:carbohydrate metabolic process"/>
    <property type="evidence" value="ECO:0007669"/>
    <property type="project" value="InterPro"/>
</dbReference>
<comment type="caution">
    <text evidence="9">The sequence shown here is derived from an EMBL/GenBank/DDBJ whole genome shotgun (WGS) entry which is preliminary data.</text>
</comment>
<evidence type="ECO:0000256" key="3">
    <source>
        <dbReference type="ARBA" id="ARBA00022801"/>
    </source>
</evidence>
<feature type="active site" evidence="4">
    <location>
        <position position="309"/>
    </location>
</feature>
<evidence type="ECO:0000256" key="6">
    <source>
        <dbReference type="SAM" id="MobiDB-lite"/>
    </source>
</evidence>
<evidence type="ECO:0000259" key="7">
    <source>
        <dbReference type="Pfam" id="PF05028"/>
    </source>
</evidence>
<accession>A0AAW1UMM6</accession>
<dbReference type="EMBL" id="JARQZJ010000094">
    <property type="protein sequence ID" value="KAK9884772.1"/>
    <property type="molecule type" value="Genomic_DNA"/>
</dbReference>
<comment type="similarity">
    <text evidence="1">Belongs to the poly(ADP-ribose) glycohydrolase family.</text>
</comment>
<protein>
    <recommendedName>
        <fullName evidence="2">poly(ADP-ribose) glycohydrolase</fullName>
        <ecNumber evidence="2">3.2.1.143</ecNumber>
    </recommendedName>
</protein>
<dbReference type="InterPro" id="IPR046372">
    <property type="entry name" value="PARG_cat_C"/>
</dbReference>
<feature type="domain" description="PARG helical" evidence="8">
    <location>
        <begin position="131"/>
        <end position="249"/>
    </location>
</feature>
<dbReference type="GO" id="GO:1990966">
    <property type="term" value="P:ATP generation from poly-ADP-D-ribose"/>
    <property type="evidence" value="ECO:0007669"/>
    <property type="project" value="TreeGrafter"/>
</dbReference>
<dbReference type="InterPro" id="IPR048362">
    <property type="entry name" value="PARG_helical"/>
</dbReference>
<evidence type="ECO:0000256" key="4">
    <source>
        <dbReference type="PIRSR" id="PIRSR607724-1"/>
    </source>
</evidence>
<feature type="binding site" evidence="5">
    <location>
        <position position="349"/>
    </location>
    <ligand>
        <name>substrate</name>
    </ligand>
</feature>
<dbReference type="GO" id="GO:0009225">
    <property type="term" value="P:nucleotide-sugar metabolic process"/>
    <property type="evidence" value="ECO:0007669"/>
    <property type="project" value="TreeGrafter"/>
</dbReference>
<evidence type="ECO:0000256" key="1">
    <source>
        <dbReference type="ARBA" id="ARBA00009545"/>
    </source>
</evidence>
<sequence length="701" mass="79448">MSKNYSGTSITEMCRGHDQWGFYIPAISPGKHHSVLYELAPNSSGVPQPHIPRKPKHWDEDHVRMPYSRHNLFPFKENGEPEVLKARWELICKTLEKPIKSVEDLENAINHYNSSLSRFPLLTTLFEEVLDEVETTEFFDNLLPKIIKLALRLPEILPGSLPLLKKSISKSVSLSQLQISSLLANAFLCTFPWRKEVAMLYPGVNFIRLFSAHGQPSRTNCVVEKLKCIIHYFRRITAAEPKGVVTFERIYLPKRNISRWDVLQNNLGNTRVHIASNGTIEDDGLGFLQVDFANKNIGGGVMSYGCVQEEIRFVICPELLISRLFVEQLGDTEAVIIRGIERFSRYTGYGESFRWDGNFIDETPLDNFGRRQTALTVIDATPFFNSYQQYYPAAVLRELCKAYVGFYSPVIDNLAPVATGNWGCGAFGGDAKLKILIQLMACNSTQRDLVYYTFGDEELQETFYNMYMFIATNQITTSELWRTFCKFVAAKLPADQLYSFIQQSCFDSRNKPITYKNNTSPKKENPSSDKTSTSPKKLKSPTRKDNINTATTSKVAENPGSSDTSNISQVVSSSGSTSSIEDIVPSSQPKNECRIPFVKSKEKRCFDKKLFEENHNEILDIFGEINESPIINKSINIEDNETLLSVCEKFEKIEEQVGKSHTVIDVDDNSMDVDVHYEEPAPKLAKPKKKISDYFSKLGKS</sequence>
<dbReference type="Pfam" id="PF05028">
    <property type="entry name" value="PARG_cat_C"/>
    <property type="match status" value="1"/>
</dbReference>
<dbReference type="AlphaFoldDB" id="A0AAW1UMM6"/>
<name>A0AAW1UMM6_9CUCU</name>
<organism evidence="9 10">
    <name type="scientific">Henosepilachna vigintioctopunctata</name>
    <dbReference type="NCBI Taxonomy" id="420089"/>
    <lineage>
        <taxon>Eukaryota</taxon>
        <taxon>Metazoa</taxon>
        <taxon>Ecdysozoa</taxon>
        <taxon>Arthropoda</taxon>
        <taxon>Hexapoda</taxon>
        <taxon>Insecta</taxon>
        <taxon>Pterygota</taxon>
        <taxon>Neoptera</taxon>
        <taxon>Endopterygota</taxon>
        <taxon>Coleoptera</taxon>
        <taxon>Polyphaga</taxon>
        <taxon>Cucujiformia</taxon>
        <taxon>Coccinelloidea</taxon>
        <taxon>Coccinellidae</taxon>
        <taxon>Epilachninae</taxon>
        <taxon>Epilachnini</taxon>
        <taxon>Henosepilachna</taxon>
    </lineage>
</organism>
<feature type="binding site" evidence="5">
    <location>
        <position position="308"/>
    </location>
    <ligand>
        <name>substrate</name>
    </ligand>
</feature>
<dbReference type="EC" id="3.2.1.143" evidence="2"/>
<feature type="region of interest" description="Disordered" evidence="6">
    <location>
        <begin position="512"/>
        <end position="591"/>
    </location>
</feature>
<feature type="compositionally biased region" description="Low complexity" evidence="6">
    <location>
        <begin position="561"/>
        <end position="580"/>
    </location>
</feature>
<evidence type="ECO:0000256" key="2">
    <source>
        <dbReference type="ARBA" id="ARBA00012255"/>
    </source>
</evidence>
<feature type="active site" evidence="4">
    <location>
        <position position="291"/>
    </location>
</feature>
<reference evidence="9 10" key="1">
    <citation type="submission" date="2023-03" db="EMBL/GenBank/DDBJ databases">
        <title>Genome insight into feeding habits of ladybird beetles.</title>
        <authorList>
            <person name="Li H.-S."/>
            <person name="Huang Y.-H."/>
            <person name="Pang H."/>
        </authorList>
    </citation>
    <scope>NUCLEOTIDE SEQUENCE [LARGE SCALE GENOMIC DNA]</scope>
    <source>
        <strain evidence="9">SYSU_2023b</strain>
        <tissue evidence="9">Whole body</tissue>
    </source>
</reference>
<evidence type="ECO:0000259" key="8">
    <source>
        <dbReference type="Pfam" id="PF20811"/>
    </source>
</evidence>
<dbReference type="GO" id="GO:0005634">
    <property type="term" value="C:nucleus"/>
    <property type="evidence" value="ECO:0007669"/>
    <property type="project" value="TreeGrafter"/>
</dbReference>
<evidence type="ECO:0000256" key="5">
    <source>
        <dbReference type="PIRSR" id="PIRSR607724-2"/>
    </source>
</evidence>